<feature type="compositionally biased region" description="Low complexity" evidence="4">
    <location>
        <begin position="212"/>
        <end position="222"/>
    </location>
</feature>
<keyword evidence="8" id="KW-1185">Reference proteome</keyword>
<evidence type="ECO:0000256" key="3">
    <source>
        <dbReference type="ARBA" id="ARBA00022786"/>
    </source>
</evidence>
<sequence length="1038" mass="111953">MYFVILDSKSYAVKYCISEDQHREAAKRKKDRQLKVGSVTRRPFITFQEVPTSHSVTDYPPIYGTPYVKSQVLPPQVAQKVPDRFPTTPPPLTVAAAAAAAAAAALLVKERVKQSTSNDDPKSPTLNERTTAPSLPPDAACLSVKGPVEFQCKPRGVSGCHLLPSLSPPHRHHALQAPNLTALASLAPVAAAVVSIVVHHLNDIFFPGLSSSTRSSTTIISSGARLPDLPKARKPRDSLDRPTDPLLARPYPPLSSLPPISPTMRPAAPSIEIMAAQSVTPDSRSSSSTNSPAPADNEESDFFIAGNDSQSSLGVPNIEDMQVNDDPCQPAVNRLPSEILISIFAKLNGPSDLFHCMLTCKRWAKNSVDLLWHRPACTNWKNHMSICSTLGMTTPFFAYRDFIKRLNLAASPLADRINDGSVIPLSVCKRVERLTLTNCRQLTDNGLTQLVQGSASLLALDISGDRNISDVSIRAIAENCRRLQGLNISGCTQITNDSMIVLAESCKFIKRLKLNECAQLQDVAIMAFAEHCKNILEIDLHQCSQIGNDPITALIANGQSLRELRLAGCELIDDSAFLSLPQNKTYDHLRILDLTSCSRLTDQSVQKIIEAAPRLRNLVLAKCRNITDVAVNAIAKLGKNLHYLHLGHCGHITDEAVKRLVMACNRIRYIDLGCCTLLTDDSVMRLAQLPKLKRIGLVKCSNITDESVFALARANHRPRARRDANGNIDEYYASSLERSIIKLLNYCPRLTHLSLTGVTAFLREEFAEFCRPPPPEFTEHQRGVFCVFSGNGVQKLREYLNTSAEYEGLRDSPGPRFSGGFLVRRNMGAHASTAANAGTVNGDAEADDGEAAEDDEFEGLDGSEMAVDGQPLLAQNLVNGDAQQNGQAPPPPPTHVPPTGAVPMFAQPLGQAPLLFSPTSPSFPQSARSPTTAGPANHPPPLVVSSHYSPTSPTATAGPSLSTATAVSPQGTNLGFPAYTNRRPAPLGASTASMEASMLSPASHRSRPASVISMEASMLGPADPDMSEPTTPSAVQHS</sequence>
<name>A0AAE0D1J4_COLKA</name>
<evidence type="ECO:0000256" key="1">
    <source>
        <dbReference type="ARBA" id="ARBA00022614"/>
    </source>
</evidence>
<dbReference type="Proteomes" id="UP001281614">
    <property type="component" value="Unassembled WGS sequence"/>
</dbReference>
<dbReference type="InterPro" id="IPR050648">
    <property type="entry name" value="F-box_LRR-repeat"/>
</dbReference>
<evidence type="ECO:0000313" key="8">
    <source>
        <dbReference type="Proteomes" id="UP001281614"/>
    </source>
</evidence>
<keyword evidence="1" id="KW-0433">Leucine-rich repeat</keyword>
<dbReference type="EMBL" id="VYYT01000400">
    <property type="protein sequence ID" value="KAK2737507.1"/>
    <property type="molecule type" value="Genomic_DNA"/>
</dbReference>
<feature type="compositionally biased region" description="Acidic residues" evidence="4">
    <location>
        <begin position="844"/>
        <end position="856"/>
    </location>
</feature>
<accession>A0AAE0D1J4</accession>
<dbReference type="GO" id="GO:0016874">
    <property type="term" value="F:ligase activity"/>
    <property type="evidence" value="ECO:0007669"/>
    <property type="project" value="UniProtKB-KW"/>
</dbReference>
<dbReference type="PANTHER" id="PTHR13382">
    <property type="entry name" value="MITOCHONDRIAL ATP SYNTHASE COUPLING FACTOR B"/>
    <property type="match status" value="1"/>
</dbReference>
<evidence type="ECO:0000256" key="4">
    <source>
        <dbReference type="SAM" id="MobiDB-lite"/>
    </source>
</evidence>
<keyword evidence="3" id="KW-0833">Ubl conjugation pathway</keyword>
<evidence type="ECO:0000259" key="5">
    <source>
        <dbReference type="Pfam" id="PF12937"/>
    </source>
</evidence>
<evidence type="ECO:0000256" key="2">
    <source>
        <dbReference type="ARBA" id="ARBA00022737"/>
    </source>
</evidence>
<dbReference type="SMART" id="SM00367">
    <property type="entry name" value="LRR_CC"/>
    <property type="match status" value="11"/>
</dbReference>
<organism evidence="7 8">
    <name type="scientific">Colletotrichum kahawae</name>
    <name type="common">Coffee berry disease fungus</name>
    <dbReference type="NCBI Taxonomy" id="34407"/>
    <lineage>
        <taxon>Eukaryota</taxon>
        <taxon>Fungi</taxon>
        <taxon>Dikarya</taxon>
        <taxon>Ascomycota</taxon>
        <taxon>Pezizomycotina</taxon>
        <taxon>Sordariomycetes</taxon>
        <taxon>Hypocreomycetidae</taxon>
        <taxon>Glomerellales</taxon>
        <taxon>Glomerellaceae</taxon>
        <taxon>Colletotrichum</taxon>
        <taxon>Colletotrichum gloeosporioides species complex</taxon>
    </lineage>
</organism>
<dbReference type="FunFam" id="3.80.10.10:FF:000251">
    <property type="entry name" value="Ubiquitin ligase complex F-box protein GRR1"/>
    <property type="match status" value="1"/>
</dbReference>
<feature type="compositionally biased region" description="Basic and acidic residues" evidence="4">
    <location>
        <begin position="228"/>
        <end position="243"/>
    </location>
</feature>
<reference evidence="7" key="1">
    <citation type="submission" date="2023-02" db="EMBL/GenBank/DDBJ databases">
        <title>Colletotrichum kahawae CIFC_Que2 genome sequencing and assembly.</title>
        <authorList>
            <person name="Baroncelli R."/>
        </authorList>
    </citation>
    <scope>NUCLEOTIDE SEQUENCE</scope>
    <source>
        <strain evidence="7">CIFC_Que2</strain>
    </source>
</reference>
<feature type="compositionally biased region" description="Polar residues" evidence="4">
    <location>
        <begin position="114"/>
        <end position="133"/>
    </location>
</feature>
<feature type="region of interest" description="Disordered" evidence="4">
    <location>
        <begin position="277"/>
        <end position="306"/>
    </location>
</feature>
<evidence type="ECO:0000259" key="6">
    <source>
        <dbReference type="Pfam" id="PF25372"/>
    </source>
</evidence>
<feature type="region of interest" description="Disordered" evidence="4">
    <location>
        <begin position="212"/>
        <end position="265"/>
    </location>
</feature>
<dbReference type="GO" id="GO:0005737">
    <property type="term" value="C:cytoplasm"/>
    <property type="evidence" value="ECO:0007669"/>
    <property type="project" value="TreeGrafter"/>
</dbReference>
<feature type="compositionally biased region" description="Polar residues" evidence="4">
    <location>
        <begin position="1028"/>
        <end position="1038"/>
    </location>
</feature>
<dbReference type="InterPro" id="IPR032675">
    <property type="entry name" value="LRR_dom_sf"/>
</dbReference>
<dbReference type="InterPro" id="IPR036047">
    <property type="entry name" value="F-box-like_dom_sf"/>
</dbReference>
<comment type="caution">
    <text evidence="7">The sequence shown here is derived from an EMBL/GenBank/DDBJ whole genome shotgun (WGS) entry which is preliminary data.</text>
</comment>
<dbReference type="GO" id="GO:0019005">
    <property type="term" value="C:SCF ubiquitin ligase complex"/>
    <property type="evidence" value="ECO:0007669"/>
    <property type="project" value="UniProtKB-ARBA"/>
</dbReference>
<protein>
    <submittedName>
        <fullName evidence="7">Ubiquitin ligase complex f-box protein</fullName>
    </submittedName>
</protein>
<feature type="domain" description="F-box/LRR-repeat protein 15-like leucin rich repeat" evidence="6">
    <location>
        <begin position="500"/>
        <end position="758"/>
    </location>
</feature>
<dbReference type="SUPFAM" id="SSF81383">
    <property type="entry name" value="F-box domain"/>
    <property type="match status" value="1"/>
</dbReference>
<dbReference type="Pfam" id="PF25372">
    <property type="entry name" value="DUF7885"/>
    <property type="match status" value="1"/>
</dbReference>
<feature type="region of interest" description="Disordered" evidence="4">
    <location>
        <begin position="881"/>
        <end position="1038"/>
    </location>
</feature>
<dbReference type="InterPro" id="IPR001810">
    <property type="entry name" value="F-box_dom"/>
</dbReference>
<dbReference type="AlphaFoldDB" id="A0AAE0D1J4"/>
<dbReference type="InterPro" id="IPR057207">
    <property type="entry name" value="FBXL15_LRR"/>
</dbReference>
<feature type="compositionally biased region" description="Polar residues" evidence="4">
    <location>
        <begin position="946"/>
        <end position="973"/>
    </location>
</feature>
<dbReference type="PANTHER" id="PTHR13382:SF67">
    <property type="entry name" value="SCF E3 UBIQUITIN LIGASE COMPLEX F-BOX PROTEIN POF2"/>
    <property type="match status" value="1"/>
</dbReference>
<proteinExistence type="predicted"/>
<keyword evidence="7" id="KW-0436">Ligase</keyword>
<feature type="domain" description="F-box" evidence="5">
    <location>
        <begin position="333"/>
        <end position="376"/>
    </location>
</feature>
<evidence type="ECO:0000313" key="7">
    <source>
        <dbReference type="EMBL" id="KAK2737507.1"/>
    </source>
</evidence>
<dbReference type="Gene3D" id="3.80.10.10">
    <property type="entry name" value="Ribonuclease Inhibitor"/>
    <property type="match status" value="2"/>
</dbReference>
<feature type="compositionally biased region" description="Low complexity" evidence="4">
    <location>
        <begin position="913"/>
        <end position="926"/>
    </location>
</feature>
<keyword evidence="2" id="KW-0677">Repeat</keyword>
<dbReference type="Pfam" id="PF12937">
    <property type="entry name" value="F-box-like"/>
    <property type="match status" value="1"/>
</dbReference>
<feature type="region of interest" description="Disordered" evidence="4">
    <location>
        <begin position="834"/>
        <end position="856"/>
    </location>
</feature>
<dbReference type="SUPFAM" id="SSF52047">
    <property type="entry name" value="RNI-like"/>
    <property type="match status" value="1"/>
</dbReference>
<feature type="compositionally biased region" description="Pro residues" evidence="4">
    <location>
        <begin position="250"/>
        <end position="261"/>
    </location>
</feature>
<dbReference type="InterPro" id="IPR006553">
    <property type="entry name" value="Leu-rich_rpt_Cys-con_subtyp"/>
</dbReference>
<gene>
    <name evidence="7" type="ORF">CKAH01_07578</name>
</gene>
<feature type="compositionally biased region" description="Low complexity" evidence="4">
    <location>
        <begin position="278"/>
        <end position="295"/>
    </location>
</feature>
<dbReference type="CDD" id="cd09917">
    <property type="entry name" value="F-box_SF"/>
    <property type="match status" value="1"/>
</dbReference>
<feature type="region of interest" description="Disordered" evidence="4">
    <location>
        <begin position="112"/>
        <end position="138"/>
    </location>
</feature>